<dbReference type="EMBL" id="WUBS01000007">
    <property type="protein sequence ID" value="NDL63459.1"/>
    <property type="molecule type" value="Genomic_DNA"/>
</dbReference>
<name>A0A845SHU2_9GAMM</name>
<keyword evidence="3" id="KW-0812">Transmembrane</keyword>
<dbReference type="AlphaFoldDB" id="A0A845SHU2"/>
<reference evidence="5 6" key="1">
    <citation type="submission" date="2019-12" db="EMBL/GenBank/DDBJ databases">
        <authorList>
            <person name="Lee S.D."/>
        </authorList>
    </citation>
    <scope>NUCLEOTIDE SEQUENCE [LARGE SCALE GENOMIC DNA]</scope>
    <source>
        <strain evidence="5 6">SAP-6</strain>
    </source>
</reference>
<evidence type="ECO:0000259" key="4">
    <source>
        <dbReference type="PROSITE" id="PS51755"/>
    </source>
</evidence>
<dbReference type="InterPro" id="IPR036388">
    <property type="entry name" value="WH-like_DNA-bd_sf"/>
</dbReference>
<evidence type="ECO:0000256" key="3">
    <source>
        <dbReference type="SAM" id="Phobius"/>
    </source>
</evidence>
<feature type="DNA-binding region" description="OmpR/PhoB-type" evidence="2">
    <location>
        <begin position="1"/>
        <end position="106"/>
    </location>
</feature>
<gene>
    <name evidence="5" type="ORF">GRH90_11960</name>
</gene>
<reference evidence="5 6" key="2">
    <citation type="submission" date="2020-02" db="EMBL/GenBank/DDBJ databases">
        <title>The new genus of Enterobacteriales.</title>
        <authorList>
            <person name="Kim I.S."/>
        </authorList>
    </citation>
    <scope>NUCLEOTIDE SEQUENCE [LARGE SCALE GENOMIC DNA]</scope>
    <source>
        <strain evidence="5 6">SAP-6</strain>
    </source>
</reference>
<dbReference type="RefSeq" id="WP_162366171.1">
    <property type="nucleotide sequence ID" value="NZ_WUBS01000007.1"/>
</dbReference>
<dbReference type="Proteomes" id="UP000461443">
    <property type="component" value="Unassembled WGS sequence"/>
</dbReference>
<dbReference type="InterPro" id="IPR001867">
    <property type="entry name" value="OmpR/PhoB-type_DNA-bd"/>
</dbReference>
<feature type="transmembrane region" description="Helical" evidence="3">
    <location>
        <begin position="147"/>
        <end position="168"/>
    </location>
</feature>
<keyword evidence="1 2" id="KW-0238">DNA-binding</keyword>
<evidence type="ECO:0000313" key="5">
    <source>
        <dbReference type="EMBL" id="NDL63459.1"/>
    </source>
</evidence>
<protein>
    <recommendedName>
        <fullName evidence="4">OmpR/PhoB-type domain-containing protein</fullName>
    </recommendedName>
</protein>
<dbReference type="SMART" id="SM00862">
    <property type="entry name" value="Trans_reg_C"/>
    <property type="match status" value="1"/>
</dbReference>
<organism evidence="5 6">
    <name type="scientific">Acerihabitans arboris</name>
    <dbReference type="NCBI Taxonomy" id="2691583"/>
    <lineage>
        <taxon>Bacteria</taxon>
        <taxon>Pseudomonadati</taxon>
        <taxon>Pseudomonadota</taxon>
        <taxon>Gammaproteobacteria</taxon>
        <taxon>Enterobacterales</taxon>
        <taxon>Pectobacteriaceae</taxon>
        <taxon>Acerihabitans</taxon>
    </lineage>
</organism>
<evidence type="ECO:0000256" key="1">
    <source>
        <dbReference type="ARBA" id="ARBA00023125"/>
    </source>
</evidence>
<evidence type="ECO:0000313" key="6">
    <source>
        <dbReference type="Proteomes" id="UP000461443"/>
    </source>
</evidence>
<dbReference type="Pfam" id="PF00486">
    <property type="entry name" value="Trans_reg_C"/>
    <property type="match status" value="1"/>
</dbReference>
<accession>A0A845SHU2</accession>
<sequence length="267" mass="29854">MKYLINNRLLFNTREYRLSLLADNETAVKLSNSAGRVLEELIISHGIGETVSRESLFEKVWERQGLQPSNGNLNQQVSLIRKALLSLGLEATAIVTLPKRGLKLNDNLEIIVYYEQSGSDESSAVTAGDGDAPSAITPALNNFTKELMINFFLALAIIIASATAYVYFRQDDRQPLFFFNNIDACNIYTLRAINPRERPDLTAHIQRAMAGNIERCDGNDMVVFSRTAAAAQIRNSINQRAFLAKCARDADGKLTDCLNFYFYNWGV</sequence>
<dbReference type="GO" id="GO:0006355">
    <property type="term" value="P:regulation of DNA-templated transcription"/>
    <property type="evidence" value="ECO:0007669"/>
    <property type="project" value="InterPro"/>
</dbReference>
<dbReference type="SUPFAM" id="SSF46894">
    <property type="entry name" value="C-terminal effector domain of the bipartite response regulators"/>
    <property type="match status" value="1"/>
</dbReference>
<dbReference type="PROSITE" id="PS51755">
    <property type="entry name" value="OMPR_PHOB"/>
    <property type="match status" value="1"/>
</dbReference>
<comment type="caution">
    <text evidence="5">The sequence shown here is derived from an EMBL/GenBank/DDBJ whole genome shotgun (WGS) entry which is preliminary data.</text>
</comment>
<feature type="domain" description="OmpR/PhoB-type" evidence="4">
    <location>
        <begin position="1"/>
        <end position="106"/>
    </location>
</feature>
<keyword evidence="3" id="KW-0472">Membrane</keyword>
<proteinExistence type="predicted"/>
<keyword evidence="3" id="KW-1133">Transmembrane helix</keyword>
<evidence type="ECO:0000256" key="2">
    <source>
        <dbReference type="PROSITE-ProRule" id="PRU01091"/>
    </source>
</evidence>
<dbReference type="InterPro" id="IPR016032">
    <property type="entry name" value="Sig_transdc_resp-reg_C-effctor"/>
</dbReference>
<dbReference type="GO" id="GO:0000160">
    <property type="term" value="P:phosphorelay signal transduction system"/>
    <property type="evidence" value="ECO:0007669"/>
    <property type="project" value="InterPro"/>
</dbReference>
<keyword evidence="6" id="KW-1185">Reference proteome</keyword>
<dbReference type="Gene3D" id="1.10.10.10">
    <property type="entry name" value="Winged helix-like DNA-binding domain superfamily/Winged helix DNA-binding domain"/>
    <property type="match status" value="1"/>
</dbReference>
<dbReference type="GO" id="GO:0003677">
    <property type="term" value="F:DNA binding"/>
    <property type="evidence" value="ECO:0007669"/>
    <property type="project" value="UniProtKB-UniRule"/>
</dbReference>